<dbReference type="GeneID" id="106013083"/>
<evidence type="ECO:0000256" key="1">
    <source>
        <dbReference type="SAM" id="MobiDB-lite"/>
    </source>
</evidence>
<gene>
    <name evidence="4" type="primary">LOC106013083</name>
</gene>
<feature type="region of interest" description="Disordered" evidence="1">
    <location>
        <begin position="366"/>
        <end position="415"/>
    </location>
</feature>
<protein>
    <submittedName>
        <fullName evidence="4">Uncharacterized protein LOC106013083</fullName>
    </submittedName>
</protein>
<accession>A0ABM1A9C5</accession>
<feature type="compositionally biased region" description="Basic and acidic residues" evidence="1">
    <location>
        <begin position="383"/>
        <end position="399"/>
    </location>
</feature>
<dbReference type="RefSeq" id="XP_012943313.2">
    <property type="nucleotide sequence ID" value="XM_013087859.2"/>
</dbReference>
<evidence type="ECO:0000313" key="3">
    <source>
        <dbReference type="Proteomes" id="UP000694888"/>
    </source>
</evidence>
<feature type="compositionally biased region" description="Pro residues" evidence="1">
    <location>
        <begin position="322"/>
        <end position="337"/>
    </location>
</feature>
<evidence type="ECO:0000313" key="4">
    <source>
        <dbReference type="RefSeq" id="XP_012943313.2"/>
    </source>
</evidence>
<keyword evidence="3" id="KW-1185">Reference proteome</keyword>
<sequence>MTVETWRFCVLLLSFLGDIGVKVSLAQFNSYPRYGESPSPSDNSLSSGRVDNGGNNFGSGYSAGNGGTGNRFSAGSVPGFQTGYGSGYNGVGNTGGYGFGYGKGHGAGSSVGFRTGYSSRYGRGNGFGNGLFFNFFGKSDFSDQDEEKDRRPMLAGRKVMSSPAHYGHSSPELHGLAATAKKAAQNCLDMAQVSQRPFKSDRPPAIDQRGIHASEMMSGRSPSSLWDVFSSQSSRSRLPEGVLDDVELWRNVPKSLHIARLKGFRELKQLAGRGIALCEVGEGNSRSVCKGRIPVCIGLAYSKTEEELGFLELPDTDSRPSPTGPHPPSPPHPPPPRRNNTSDPNNSGRPYYDLDERLYYDERTGKFMDTYSPPPPPPPVDYDPYKNDASREPDNERSPRYQPEQSRLPDDHPDLEAIVRERLDYRLPEHFPPVLERPANVPPETYKVD</sequence>
<organism evidence="3 4">
    <name type="scientific">Aplysia californica</name>
    <name type="common">California sea hare</name>
    <dbReference type="NCBI Taxonomy" id="6500"/>
    <lineage>
        <taxon>Eukaryota</taxon>
        <taxon>Metazoa</taxon>
        <taxon>Spiralia</taxon>
        <taxon>Lophotrochozoa</taxon>
        <taxon>Mollusca</taxon>
        <taxon>Gastropoda</taxon>
        <taxon>Heterobranchia</taxon>
        <taxon>Euthyneura</taxon>
        <taxon>Tectipleura</taxon>
        <taxon>Aplysiida</taxon>
        <taxon>Aplysioidea</taxon>
        <taxon>Aplysiidae</taxon>
        <taxon>Aplysia</taxon>
    </lineage>
</organism>
<proteinExistence type="predicted"/>
<reference evidence="4" key="1">
    <citation type="submission" date="2025-08" db="UniProtKB">
        <authorList>
            <consortium name="RefSeq"/>
        </authorList>
    </citation>
    <scope>IDENTIFICATION</scope>
</reference>
<feature type="compositionally biased region" description="Polar residues" evidence="1">
    <location>
        <begin position="339"/>
        <end position="348"/>
    </location>
</feature>
<feature type="signal peptide" evidence="2">
    <location>
        <begin position="1"/>
        <end position="26"/>
    </location>
</feature>
<name>A0ABM1A9C5_APLCA</name>
<feature type="chain" id="PRO_5045978786" evidence="2">
    <location>
        <begin position="27"/>
        <end position="449"/>
    </location>
</feature>
<feature type="region of interest" description="Disordered" evidence="1">
    <location>
        <begin position="313"/>
        <end position="353"/>
    </location>
</feature>
<keyword evidence="2" id="KW-0732">Signal</keyword>
<feature type="compositionally biased region" description="Pro residues" evidence="1">
    <location>
        <begin position="372"/>
        <end position="381"/>
    </location>
</feature>
<dbReference type="Proteomes" id="UP000694888">
    <property type="component" value="Unplaced"/>
</dbReference>
<evidence type="ECO:0000256" key="2">
    <source>
        <dbReference type="SAM" id="SignalP"/>
    </source>
</evidence>